<dbReference type="AlphaFoldDB" id="A0A0A9FIT5"/>
<protein>
    <submittedName>
        <fullName evidence="1">Uncharacterized protein</fullName>
    </submittedName>
</protein>
<accession>A0A0A9FIT5</accession>
<reference evidence="1" key="1">
    <citation type="submission" date="2014-09" db="EMBL/GenBank/DDBJ databases">
        <authorList>
            <person name="Magalhaes I.L.F."/>
            <person name="Oliveira U."/>
            <person name="Santos F.R."/>
            <person name="Vidigal T.H.D.A."/>
            <person name="Brescovit A.D."/>
            <person name="Santos A.J."/>
        </authorList>
    </citation>
    <scope>NUCLEOTIDE SEQUENCE</scope>
    <source>
        <tissue evidence="1">Shoot tissue taken approximately 20 cm above the soil surface</tissue>
    </source>
</reference>
<evidence type="ECO:0000313" key="1">
    <source>
        <dbReference type="EMBL" id="JAE08168.1"/>
    </source>
</evidence>
<organism evidence="1">
    <name type="scientific">Arundo donax</name>
    <name type="common">Giant reed</name>
    <name type="synonym">Donax arundinaceus</name>
    <dbReference type="NCBI Taxonomy" id="35708"/>
    <lineage>
        <taxon>Eukaryota</taxon>
        <taxon>Viridiplantae</taxon>
        <taxon>Streptophyta</taxon>
        <taxon>Embryophyta</taxon>
        <taxon>Tracheophyta</taxon>
        <taxon>Spermatophyta</taxon>
        <taxon>Magnoliopsida</taxon>
        <taxon>Liliopsida</taxon>
        <taxon>Poales</taxon>
        <taxon>Poaceae</taxon>
        <taxon>PACMAD clade</taxon>
        <taxon>Arundinoideae</taxon>
        <taxon>Arundineae</taxon>
        <taxon>Arundo</taxon>
    </lineage>
</organism>
<reference evidence="1" key="2">
    <citation type="journal article" date="2015" name="Data Brief">
        <title>Shoot transcriptome of the giant reed, Arundo donax.</title>
        <authorList>
            <person name="Barrero R.A."/>
            <person name="Guerrero F.D."/>
            <person name="Moolhuijzen P."/>
            <person name="Goolsby J.A."/>
            <person name="Tidwell J."/>
            <person name="Bellgard S.E."/>
            <person name="Bellgard M.I."/>
        </authorList>
    </citation>
    <scope>NUCLEOTIDE SEQUENCE</scope>
    <source>
        <tissue evidence="1">Shoot tissue taken approximately 20 cm above the soil surface</tissue>
    </source>
</reference>
<proteinExistence type="predicted"/>
<name>A0A0A9FIT5_ARUDO</name>
<dbReference type="EMBL" id="GBRH01189728">
    <property type="protein sequence ID" value="JAE08168.1"/>
    <property type="molecule type" value="Transcribed_RNA"/>
</dbReference>
<sequence length="26" mass="2907">MNCSLRRCFTIAMYPLSSPTINISST</sequence>